<protein>
    <submittedName>
        <fullName evidence="1">Uncharacterized protein</fullName>
    </submittedName>
</protein>
<comment type="caution">
    <text evidence="1">The sequence shown here is derived from an EMBL/GenBank/DDBJ whole genome shotgun (WGS) entry which is preliminary data.</text>
</comment>
<gene>
    <name evidence="1" type="ORF">QOZ98_001675</name>
</gene>
<keyword evidence="2" id="KW-1185">Reference proteome</keyword>
<evidence type="ECO:0000313" key="1">
    <source>
        <dbReference type="EMBL" id="MDQ0428848.1"/>
    </source>
</evidence>
<reference evidence="1 2" key="1">
    <citation type="submission" date="2023-07" db="EMBL/GenBank/DDBJ databases">
        <title>Genomic Encyclopedia of Type Strains, Phase IV (KMG-IV): sequencing the most valuable type-strain genomes for metagenomic binning, comparative biology and taxonomic classification.</title>
        <authorList>
            <person name="Goeker M."/>
        </authorList>
    </citation>
    <scope>NUCLEOTIDE SEQUENCE [LARGE SCALE GENOMIC DNA]</scope>
    <source>
        <strain evidence="1 2">DSM 16419</strain>
    </source>
</reference>
<sequence length="93" mass="10724">MAGAVRDSAALLKYDPYQAKYDPFKSKYVPLRMKYDPQPSEYDPKAESAVLRFPCFVRPAVVPNSRKKILHISITSEKIIASKKYKFETDIYC</sequence>
<dbReference type="Proteomes" id="UP001241988">
    <property type="component" value="Unassembled WGS sequence"/>
</dbReference>
<accession>A0ABU0GU73</accession>
<dbReference type="RefSeq" id="WP_308787001.1">
    <property type="nucleotide sequence ID" value="NZ_JAUSWB010000004.1"/>
</dbReference>
<organism evidence="1 2">
    <name type="scientific">Planomicrobium stackebrandtii</name>
    <dbReference type="NCBI Taxonomy" id="253160"/>
    <lineage>
        <taxon>Bacteria</taxon>
        <taxon>Bacillati</taxon>
        <taxon>Bacillota</taxon>
        <taxon>Bacilli</taxon>
        <taxon>Bacillales</taxon>
        <taxon>Caryophanaceae</taxon>
        <taxon>Planomicrobium</taxon>
    </lineage>
</organism>
<proteinExistence type="predicted"/>
<dbReference type="EMBL" id="JAUSWB010000004">
    <property type="protein sequence ID" value="MDQ0428848.1"/>
    <property type="molecule type" value="Genomic_DNA"/>
</dbReference>
<name>A0ABU0GU73_9BACL</name>
<evidence type="ECO:0000313" key="2">
    <source>
        <dbReference type="Proteomes" id="UP001241988"/>
    </source>
</evidence>